<sequence>MINERMRGLFGLDCPIEGFKRPKEEWSSVQLSDRKVQTAKKGAKQCPTVR</sequence>
<accession>A0ABY4GSD7</accession>
<proteinExistence type="predicted"/>
<dbReference type="RefSeq" id="WP_244747502.1">
    <property type="nucleotide sequence ID" value="NZ_CP095071.1"/>
</dbReference>
<name>A0ABY4GSD7_9BACI</name>
<organism evidence="1 2">
    <name type="scientific">Gracilibacillus salinarum</name>
    <dbReference type="NCBI Taxonomy" id="2932255"/>
    <lineage>
        <taxon>Bacteria</taxon>
        <taxon>Bacillati</taxon>
        <taxon>Bacillota</taxon>
        <taxon>Bacilli</taxon>
        <taxon>Bacillales</taxon>
        <taxon>Bacillaceae</taxon>
        <taxon>Gracilibacillus</taxon>
    </lineage>
</organism>
<evidence type="ECO:0008006" key="3">
    <source>
        <dbReference type="Google" id="ProtNLM"/>
    </source>
</evidence>
<reference evidence="1 2" key="1">
    <citation type="submission" date="2022-04" db="EMBL/GenBank/DDBJ databases">
        <title>Gracilibacillus sp. isolated from saltern.</title>
        <authorList>
            <person name="Won M."/>
            <person name="Lee C.-M."/>
            <person name="Woen H.-Y."/>
            <person name="Kwon S.-W."/>
        </authorList>
    </citation>
    <scope>NUCLEOTIDE SEQUENCE [LARGE SCALE GENOMIC DNA]</scope>
    <source>
        <strain evidence="1 2">SSPM10-3</strain>
    </source>
</reference>
<protein>
    <recommendedName>
        <fullName evidence="3">Transposase</fullName>
    </recommendedName>
</protein>
<gene>
    <name evidence="1" type="ORF">MUN87_09330</name>
</gene>
<evidence type="ECO:0000313" key="1">
    <source>
        <dbReference type="EMBL" id="UOQ87060.1"/>
    </source>
</evidence>
<evidence type="ECO:0000313" key="2">
    <source>
        <dbReference type="Proteomes" id="UP000831537"/>
    </source>
</evidence>
<dbReference type="EMBL" id="CP095071">
    <property type="protein sequence ID" value="UOQ87060.1"/>
    <property type="molecule type" value="Genomic_DNA"/>
</dbReference>
<keyword evidence="2" id="KW-1185">Reference proteome</keyword>
<dbReference type="Proteomes" id="UP000831537">
    <property type="component" value="Chromosome"/>
</dbReference>